<dbReference type="InterPro" id="IPR000836">
    <property type="entry name" value="PRTase_dom"/>
</dbReference>
<keyword evidence="3" id="KW-0418">Kinase</keyword>
<dbReference type="HOGENOM" id="CLU_054549_4_0_9"/>
<dbReference type="Pfam" id="PF00156">
    <property type="entry name" value="Pribosyltran"/>
    <property type="match status" value="1"/>
</dbReference>
<dbReference type="Gene3D" id="3.40.50.2020">
    <property type="match status" value="1"/>
</dbReference>
<proteinExistence type="inferred from homology"/>
<sequence>MKQAITACLLCGNTLQPVRSWWQLLSNQLAPTLCEACYSNFEPAQTDALFTYNEAMKAWLNQYKILGDVQLAHSFRTELARALKTTAIIVPIPVHPAKLERRTFAQVDMLLDCAGIRYTHYLCKVEDSTQGLRNRAERLASANPFILAPNKSATGKHFIVFDDIKTTGTTLRQACDILTQAGAASVKTFTLSASEL</sequence>
<accession>A0A078M362</accession>
<evidence type="ECO:0000256" key="1">
    <source>
        <dbReference type="ARBA" id="ARBA00008007"/>
    </source>
</evidence>
<dbReference type="EMBL" id="LN483074">
    <property type="protein sequence ID" value="CEA02028.1"/>
    <property type="molecule type" value="Genomic_DNA"/>
</dbReference>
<dbReference type="GO" id="GO:0016301">
    <property type="term" value="F:kinase activity"/>
    <property type="evidence" value="ECO:0007669"/>
    <property type="project" value="UniProtKB-KW"/>
</dbReference>
<dbReference type="SUPFAM" id="SSF53271">
    <property type="entry name" value="PRTase-like"/>
    <property type="match status" value="1"/>
</dbReference>
<comment type="similarity">
    <text evidence="1">Belongs to the ComF/GntX family.</text>
</comment>
<gene>
    <name evidence="3" type="primary">prs_2</name>
    <name evidence="3" type="ORF">BN1050_01108</name>
</gene>
<dbReference type="InterPro" id="IPR029057">
    <property type="entry name" value="PRTase-like"/>
</dbReference>
<reference evidence="3" key="1">
    <citation type="submission" date="2014-07" db="EMBL/GenBank/DDBJ databases">
        <authorList>
            <person name="Urmite Genomes Urmite Genomes"/>
        </authorList>
    </citation>
    <scope>NUCLEOTIDE SEQUENCE</scope>
    <source>
        <strain evidence="3">13S34_air</strain>
    </source>
</reference>
<protein>
    <submittedName>
        <fullName evidence="3">Ribose-phosphate pyrophosphokinase</fullName>
    </submittedName>
</protein>
<dbReference type="PANTHER" id="PTHR47505">
    <property type="entry name" value="DNA UTILIZATION PROTEIN YHGH"/>
    <property type="match status" value="1"/>
</dbReference>
<evidence type="ECO:0000313" key="3">
    <source>
        <dbReference type="EMBL" id="CEA02028.1"/>
    </source>
</evidence>
<dbReference type="CDD" id="cd06223">
    <property type="entry name" value="PRTases_typeI"/>
    <property type="match status" value="1"/>
</dbReference>
<feature type="domain" description="Phosphoribosyltransferase" evidence="2">
    <location>
        <begin position="150"/>
        <end position="191"/>
    </location>
</feature>
<evidence type="ECO:0000259" key="2">
    <source>
        <dbReference type="Pfam" id="PF00156"/>
    </source>
</evidence>
<organism evidence="3">
    <name type="scientific">Metalysinibacillus saudimassiliensis</name>
    <dbReference type="NCBI Taxonomy" id="1461583"/>
    <lineage>
        <taxon>Bacteria</taxon>
        <taxon>Bacillati</taxon>
        <taxon>Bacillota</taxon>
        <taxon>Bacilli</taxon>
        <taxon>Bacillales</taxon>
        <taxon>Caryophanaceae</taxon>
        <taxon>Metalysinibacillus</taxon>
    </lineage>
</organism>
<dbReference type="AlphaFoldDB" id="A0A078M362"/>
<keyword evidence="3" id="KW-0808">Transferase</keyword>
<name>A0A078M362_9BACL</name>
<dbReference type="PANTHER" id="PTHR47505:SF1">
    <property type="entry name" value="DNA UTILIZATION PROTEIN YHGH"/>
    <property type="match status" value="1"/>
</dbReference>
<dbReference type="PATRIC" id="fig|1461583.4.peg.1069"/>
<dbReference type="InterPro" id="IPR051910">
    <property type="entry name" value="ComF/GntX_DNA_util-trans"/>
</dbReference>